<dbReference type="EMBL" id="ML769947">
    <property type="protein sequence ID" value="KAE9385769.1"/>
    <property type="molecule type" value="Genomic_DNA"/>
</dbReference>
<evidence type="ECO:0000313" key="2">
    <source>
        <dbReference type="Proteomes" id="UP000799118"/>
    </source>
</evidence>
<dbReference type="Proteomes" id="UP000799118">
    <property type="component" value="Unassembled WGS sequence"/>
</dbReference>
<reference evidence="1" key="1">
    <citation type="journal article" date="2019" name="Environ. Microbiol.">
        <title>Fungal ecological strategies reflected in gene transcription - a case study of two litter decomposers.</title>
        <authorList>
            <person name="Barbi F."/>
            <person name="Kohler A."/>
            <person name="Barry K."/>
            <person name="Baskaran P."/>
            <person name="Daum C."/>
            <person name="Fauchery L."/>
            <person name="Ihrmark K."/>
            <person name="Kuo A."/>
            <person name="LaButti K."/>
            <person name="Lipzen A."/>
            <person name="Morin E."/>
            <person name="Grigoriev I.V."/>
            <person name="Henrissat B."/>
            <person name="Lindahl B."/>
            <person name="Martin F."/>
        </authorList>
    </citation>
    <scope>NUCLEOTIDE SEQUENCE</scope>
    <source>
        <strain evidence="1">JB14</strain>
    </source>
</reference>
<dbReference type="AlphaFoldDB" id="A0A6A4GJC4"/>
<accession>A0A6A4GJC4</accession>
<organism evidence="1 2">
    <name type="scientific">Gymnopus androsaceus JB14</name>
    <dbReference type="NCBI Taxonomy" id="1447944"/>
    <lineage>
        <taxon>Eukaryota</taxon>
        <taxon>Fungi</taxon>
        <taxon>Dikarya</taxon>
        <taxon>Basidiomycota</taxon>
        <taxon>Agaricomycotina</taxon>
        <taxon>Agaricomycetes</taxon>
        <taxon>Agaricomycetidae</taxon>
        <taxon>Agaricales</taxon>
        <taxon>Marasmiineae</taxon>
        <taxon>Omphalotaceae</taxon>
        <taxon>Gymnopus</taxon>
    </lineage>
</organism>
<name>A0A6A4GJC4_9AGAR</name>
<sequence>MSKKLAVFRFCFLFGGGGEGLARHFMTNPLQIRYLFLSLFLGELHAHSKIRLRSCTSLVHIKRYCSMAIRHESFRNIQ</sequence>
<protein>
    <submittedName>
        <fullName evidence="1">Uncharacterized protein</fullName>
    </submittedName>
</protein>
<evidence type="ECO:0000313" key="1">
    <source>
        <dbReference type="EMBL" id="KAE9385769.1"/>
    </source>
</evidence>
<keyword evidence="2" id="KW-1185">Reference proteome</keyword>
<gene>
    <name evidence="1" type="ORF">BT96DRAFT_568120</name>
</gene>
<proteinExistence type="predicted"/>